<protein>
    <submittedName>
        <fullName evidence="2">N-acetyltransferase YhbS</fullName>
    </submittedName>
</protein>
<dbReference type="Pfam" id="PF13527">
    <property type="entry name" value="Acetyltransf_9"/>
    <property type="match status" value="1"/>
</dbReference>
<dbReference type="InterPro" id="IPR016181">
    <property type="entry name" value="Acyl_CoA_acyltransferase"/>
</dbReference>
<dbReference type="PANTHER" id="PTHR37817:SF1">
    <property type="entry name" value="N-ACETYLTRANSFERASE EIS"/>
    <property type="match status" value="1"/>
</dbReference>
<accession>A0ABU0BLL4</accession>
<dbReference type="CDD" id="cd04301">
    <property type="entry name" value="NAT_SF"/>
    <property type="match status" value="1"/>
</dbReference>
<gene>
    <name evidence="2" type="ORF">QO002_000729</name>
</gene>
<evidence type="ECO:0000313" key="3">
    <source>
        <dbReference type="Proteomes" id="UP001230207"/>
    </source>
</evidence>
<dbReference type="EMBL" id="JAUSVF010000001">
    <property type="protein sequence ID" value="MDQ0318591.1"/>
    <property type="molecule type" value="Genomic_DNA"/>
</dbReference>
<proteinExistence type="predicted"/>
<evidence type="ECO:0000259" key="1">
    <source>
        <dbReference type="PROSITE" id="PS51186"/>
    </source>
</evidence>
<organism evidence="2 3">
    <name type="scientific">Pararhizobium capsulatum DSM 1112</name>
    <dbReference type="NCBI Taxonomy" id="1121113"/>
    <lineage>
        <taxon>Bacteria</taxon>
        <taxon>Pseudomonadati</taxon>
        <taxon>Pseudomonadota</taxon>
        <taxon>Alphaproteobacteria</taxon>
        <taxon>Hyphomicrobiales</taxon>
        <taxon>Rhizobiaceae</taxon>
        <taxon>Rhizobium/Agrobacterium group</taxon>
        <taxon>Pararhizobium</taxon>
    </lineage>
</organism>
<name>A0ABU0BLL4_9HYPH</name>
<dbReference type="InterPro" id="IPR051554">
    <property type="entry name" value="Acetyltransferase_Eis"/>
</dbReference>
<evidence type="ECO:0000313" key="2">
    <source>
        <dbReference type="EMBL" id="MDQ0318591.1"/>
    </source>
</evidence>
<comment type="caution">
    <text evidence="2">The sequence shown here is derived from an EMBL/GenBank/DDBJ whole genome shotgun (WGS) entry which is preliminary data.</text>
</comment>
<dbReference type="Proteomes" id="UP001230207">
    <property type="component" value="Unassembled WGS sequence"/>
</dbReference>
<keyword evidence="3" id="KW-1185">Reference proteome</keyword>
<sequence length="293" mass="31703">MPGAEGLTYREDYFADPAAWRGLVNLLHDTFGIDVGQLDRLGGPDPTSRAFAYFDEAGVCVANFSLFSMPMVIDGRAVRAVGYQSGAVRPEWRGRGLYRDLMQRAFAWANAAGCELELLLTDKPALYEAYGFRAVAEHDFKGLAPMADSGVAKGRLLDLDNPGDLALTTRLLATRAPVSSRFAVTRQGEMFLLSAVFDGDIRLSYSASLDLIVAWQMDGAEFKVLDVVAAKMPPLSTILAAIGTTATEVTVCFPPDKLGWEGEALERRPHAGLMIRGNVSLIHPLALSPMAGF</sequence>
<feature type="domain" description="N-acetyltransferase" evidence="1">
    <location>
        <begin position="7"/>
        <end position="158"/>
    </location>
</feature>
<dbReference type="InterPro" id="IPR000182">
    <property type="entry name" value="GNAT_dom"/>
</dbReference>
<dbReference type="Gene3D" id="3.40.630.30">
    <property type="match status" value="1"/>
</dbReference>
<dbReference type="RefSeq" id="WP_307226788.1">
    <property type="nucleotide sequence ID" value="NZ_JAUSVF010000001.1"/>
</dbReference>
<dbReference type="SUPFAM" id="SSF55729">
    <property type="entry name" value="Acyl-CoA N-acyltransferases (Nat)"/>
    <property type="match status" value="1"/>
</dbReference>
<dbReference type="PROSITE" id="PS51186">
    <property type="entry name" value="GNAT"/>
    <property type="match status" value="1"/>
</dbReference>
<reference evidence="2 3" key="1">
    <citation type="submission" date="2023-07" db="EMBL/GenBank/DDBJ databases">
        <title>Genomic Encyclopedia of Type Strains, Phase IV (KMG-IV): sequencing the most valuable type-strain genomes for metagenomic binning, comparative biology and taxonomic classification.</title>
        <authorList>
            <person name="Goeker M."/>
        </authorList>
    </citation>
    <scope>NUCLEOTIDE SEQUENCE [LARGE SCALE GENOMIC DNA]</scope>
    <source>
        <strain evidence="2 3">DSM 1112</strain>
    </source>
</reference>
<dbReference type="PANTHER" id="PTHR37817">
    <property type="entry name" value="N-ACETYLTRANSFERASE EIS"/>
    <property type="match status" value="1"/>
</dbReference>